<dbReference type="AlphaFoldDB" id="A0A2J8LJ00"/>
<evidence type="ECO:0000313" key="2">
    <source>
        <dbReference type="Proteomes" id="UP000236370"/>
    </source>
</evidence>
<name>A0A2J8LJ00_PANTR</name>
<organism evidence="1 2">
    <name type="scientific">Pan troglodytes</name>
    <name type="common">Chimpanzee</name>
    <dbReference type="NCBI Taxonomy" id="9598"/>
    <lineage>
        <taxon>Eukaryota</taxon>
        <taxon>Metazoa</taxon>
        <taxon>Chordata</taxon>
        <taxon>Craniata</taxon>
        <taxon>Vertebrata</taxon>
        <taxon>Euteleostomi</taxon>
        <taxon>Mammalia</taxon>
        <taxon>Eutheria</taxon>
        <taxon>Euarchontoglires</taxon>
        <taxon>Primates</taxon>
        <taxon>Haplorrhini</taxon>
        <taxon>Catarrhini</taxon>
        <taxon>Hominidae</taxon>
        <taxon>Pan</taxon>
    </lineage>
</organism>
<sequence>RSFVMLCAWYMMSAIPNPLNTVPGFLRKKLEIIKMANNGR</sequence>
<gene>
    <name evidence="1" type="ORF">CK820_G0028610</name>
</gene>
<dbReference type="EMBL" id="NBAG03000289">
    <property type="protein sequence ID" value="PNI47238.1"/>
    <property type="molecule type" value="Genomic_DNA"/>
</dbReference>
<proteinExistence type="predicted"/>
<reference evidence="1 2" key="1">
    <citation type="submission" date="2017-12" db="EMBL/GenBank/DDBJ databases">
        <title>High-resolution comparative analysis of great ape genomes.</title>
        <authorList>
            <person name="Pollen A."/>
            <person name="Hastie A."/>
            <person name="Hormozdiari F."/>
            <person name="Dougherty M."/>
            <person name="Liu R."/>
            <person name="Chaisson M."/>
            <person name="Hoppe E."/>
            <person name="Hill C."/>
            <person name="Pang A."/>
            <person name="Hillier L."/>
            <person name="Baker C."/>
            <person name="Armstrong J."/>
            <person name="Shendure J."/>
            <person name="Paten B."/>
            <person name="Wilson R."/>
            <person name="Chao H."/>
            <person name="Schneider V."/>
            <person name="Ventura M."/>
            <person name="Kronenberg Z."/>
            <person name="Murali S."/>
            <person name="Gordon D."/>
            <person name="Cantsilieris S."/>
            <person name="Munson K."/>
            <person name="Nelson B."/>
            <person name="Raja A."/>
            <person name="Underwood J."/>
            <person name="Diekhans M."/>
            <person name="Fiddes I."/>
            <person name="Haussler D."/>
            <person name="Eichler E."/>
        </authorList>
    </citation>
    <scope>NUCLEOTIDE SEQUENCE [LARGE SCALE GENOMIC DNA]</scope>
    <source>
        <strain evidence="1">Yerkes chimp pedigree #C0471</strain>
    </source>
</reference>
<comment type="caution">
    <text evidence="1">The sequence shown here is derived from an EMBL/GenBank/DDBJ whole genome shotgun (WGS) entry which is preliminary data.</text>
</comment>
<evidence type="ECO:0000313" key="1">
    <source>
        <dbReference type="EMBL" id="PNI47238.1"/>
    </source>
</evidence>
<protein>
    <submittedName>
        <fullName evidence="1">RHOT1 isoform 15</fullName>
    </submittedName>
</protein>
<accession>A0A2J8LJ00</accession>
<feature type="non-terminal residue" evidence="1">
    <location>
        <position position="1"/>
    </location>
</feature>
<dbReference type="Proteomes" id="UP000236370">
    <property type="component" value="Unassembled WGS sequence"/>
</dbReference>